<evidence type="ECO:0000313" key="3">
    <source>
        <dbReference type="Proteomes" id="UP001206128"/>
    </source>
</evidence>
<dbReference type="InterPro" id="IPR036457">
    <property type="entry name" value="PPM-type-like_dom_sf"/>
</dbReference>
<dbReference type="PROSITE" id="PS51746">
    <property type="entry name" value="PPM_2"/>
    <property type="match status" value="1"/>
</dbReference>
<proteinExistence type="predicted"/>
<dbReference type="EMBL" id="JAMTCK010000003">
    <property type="protein sequence ID" value="MCP2164845.1"/>
    <property type="molecule type" value="Genomic_DNA"/>
</dbReference>
<dbReference type="RefSeq" id="WP_253768984.1">
    <property type="nucleotide sequence ID" value="NZ_JAMTCK010000003.1"/>
</dbReference>
<organism evidence="2 3">
    <name type="scientific">Goodfellowiella coeruleoviolacea</name>
    <dbReference type="NCBI Taxonomy" id="334858"/>
    <lineage>
        <taxon>Bacteria</taxon>
        <taxon>Bacillati</taxon>
        <taxon>Actinomycetota</taxon>
        <taxon>Actinomycetes</taxon>
        <taxon>Pseudonocardiales</taxon>
        <taxon>Pseudonocardiaceae</taxon>
        <taxon>Goodfellowiella</taxon>
    </lineage>
</organism>
<protein>
    <submittedName>
        <fullName evidence="2">Serine/threonine protein phosphatase PrpC</fullName>
    </submittedName>
</protein>
<evidence type="ECO:0000259" key="1">
    <source>
        <dbReference type="PROSITE" id="PS51746"/>
    </source>
</evidence>
<sequence>MINETGVVIGSATEAGPRRALNCDAFAHHVFHDRLAVAVVDGTGTSDEVARFADVAAEVAVRVAARRSAVHGIVAASDLCADPEVELPSPSGAIVVAVAEPGELWRIAWAGDCTAHAHQDGEAWRLTRPHTNGQLLRDEGEPEEIARQHDHQLMNGVARVDQGGIDTVTVRCPVLVLASDGLLRVSDDEMTDVLAAHPSPQDAAEVLLKTARARSGDDITVLVVRHPEVTEEATAGQPR</sequence>
<comment type="caution">
    <text evidence="2">The sequence shown here is derived from an EMBL/GenBank/DDBJ whole genome shotgun (WGS) entry which is preliminary data.</text>
</comment>
<name>A0AAE3GB26_9PSEU</name>
<feature type="domain" description="PPM-type phosphatase" evidence="1">
    <location>
        <begin position="8"/>
        <end position="226"/>
    </location>
</feature>
<keyword evidence="3" id="KW-1185">Reference proteome</keyword>
<accession>A0AAE3GB26</accession>
<dbReference type="SUPFAM" id="SSF81606">
    <property type="entry name" value="PP2C-like"/>
    <property type="match status" value="1"/>
</dbReference>
<reference evidence="2" key="1">
    <citation type="submission" date="2022-06" db="EMBL/GenBank/DDBJ databases">
        <title>Genomic Encyclopedia of Archaeal and Bacterial Type Strains, Phase II (KMG-II): from individual species to whole genera.</title>
        <authorList>
            <person name="Goeker M."/>
        </authorList>
    </citation>
    <scope>NUCLEOTIDE SEQUENCE</scope>
    <source>
        <strain evidence="2">DSM 43935</strain>
    </source>
</reference>
<gene>
    <name evidence="2" type="ORF">LX83_001685</name>
</gene>
<dbReference type="SMART" id="SM00332">
    <property type="entry name" value="PP2Cc"/>
    <property type="match status" value="1"/>
</dbReference>
<dbReference type="Proteomes" id="UP001206128">
    <property type="component" value="Unassembled WGS sequence"/>
</dbReference>
<dbReference type="Gene3D" id="3.60.40.10">
    <property type="entry name" value="PPM-type phosphatase domain"/>
    <property type="match status" value="1"/>
</dbReference>
<dbReference type="InterPro" id="IPR001932">
    <property type="entry name" value="PPM-type_phosphatase-like_dom"/>
</dbReference>
<dbReference type="AlphaFoldDB" id="A0AAE3GB26"/>
<evidence type="ECO:0000313" key="2">
    <source>
        <dbReference type="EMBL" id="MCP2164845.1"/>
    </source>
</evidence>